<evidence type="ECO:0008006" key="4">
    <source>
        <dbReference type="Google" id="ProtNLM"/>
    </source>
</evidence>
<dbReference type="OrthoDB" id="3946796at2759"/>
<feature type="compositionally biased region" description="Polar residues" evidence="1">
    <location>
        <begin position="509"/>
        <end position="523"/>
    </location>
</feature>
<feature type="non-terminal residue" evidence="2">
    <location>
        <position position="710"/>
    </location>
</feature>
<organism evidence="2 3">
    <name type="scientific">Scytalidium lignicola</name>
    <name type="common">Hyphomycete</name>
    <dbReference type="NCBI Taxonomy" id="5539"/>
    <lineage>
        <taxon>Eukaryota</taxon>
        <taxon>Fungi</taxon>
        <taxon>Dikarya</taxon>
        <taxon>Ascomycota</taxon>
        <taxon>Pezizomycotina</taxon>
        <taxon>Leotiomycetes</taxon>
        <taxon>Leotiomycetes incertae sedis</taxon>
        <taxon>Scytalidium</taxon>
    </lineage>
</organism>
<feature type="region of interest" description="Disordered" evidence="1">
    <location>
        <begin position="267"/>
        <end position="389"/>
    </location>
</feature>
<feature type="region of interest" description="Disordered" evidence="1">
    <location>
        <begin position="411"/>
        <end position="450"/>
    </location>
</feature>
<accession>A0A3E2H9G2</accession>
<feature type="region of interest" description="Disordered" evidence="1">
    <location>
        <begin position="535"/>
        <end position="566"/>
    </location>
</feature>
<evidence type="ECO:0000313" key="2">
    <source>
        <dbReference type="EMBL" id="RFU30086.1"/>
    </source>
</evidence>
<feature type="compositionally biased region" description="Basic and acidic residues" evidence="1">
    <location>
        <begin position="462"/>
        <end position="472"/>
    </location>
</feature>
<feature type="compositionally biased region" description="Polar residues" evidence="1">
    <location>
        <begin position="123"/>
        <end position="135"/>
    </location>
</feature>
<feature type="compositionally biased region" description="Basic residues" evidence="1">
    <location>
        <begin position="72"/>
        <end position="81"/>
    </location>
</feature>
<dbReference type="AlphaFoldDB" id="A0A3E2H9G2"/>
<feature type="compositionally biased region" description="Polar residues" evidence="1">
    <location>
        <begin position="343"/>
        <end position="352"/>
    </location>
</feature>
<dbReference type="STRING" id="5539.A0A3E2H9G2"/>
<feature type="non-terminal residue" evidence="2">
    <location>
        <position position="1"/>
    </location>
</feature>
<feature type="region of interest" description="Disordered" evidence="1">
    <location>
        <begin position="71"/>
        <end position="91"/>
    </location>
</feature>
<feature type="compositionally biased region" description="Polar residues" evidence="1">
    <location>
        <begin position="104"/>
        <end position="116"/>
    </location>
</feature>
<evidence type="ECO:0000256" key="1">
    <source>
        <dbReference type="SAM" id="MobiDB-lite"/>
    </source>
</evidence>
<protein>
    <recommendedName>
        <fullName evidence="4">TPX2 C-terminal domain-containing protein</fullName>
    </recommendedName>
</protein>
<evidence type="ECO:0000313" key="3">
    <source>
        <dbReference type="Proteomes" id="UP000258309"/>
    </source>
</evidence>
<feature type="region of interest" description="Disordered" evidence="1">
    <location>
        <begin position="584"/>
        <end position="619"/>
    </location>
</feature>
<feature type="compositionally biased region" description="Polar residues" evidence="1">
    <location>
        <begin position="550"/>
        <end position="566"/>
    </location>
</feature>
<dbReference type="Proteomes" id="UP000258309">
    <property type="component" value="Unassembled WGS sequence"/>
</dbReference>
<dbReference type="EMBL" id="NCSJ02000109">
    <property type="protein sequence ID" value="RFU30086.1"/>
    <property type="molecule type" value="Genomic_DNA"/>
</dbReference>
<sequence>MARVTRSRKIEIVEDTTALETGIAPLPKSSSALVDITANPGMNAIPTLEEEEVATELKGLKKAYRSIIGGGRGKKTKKAKKEKQESVTSVEAQDGILDKQDKITSANGLANGNTEQVVEADTENTNPVKEQTLPQRTLRPRNNKEMASTDVESSKAESNSAVVIPVVNENEKYSREEGNDKDTEILPVKPISITLDEVEKAYRGEDATAPTPVADEHGTDDDSFVEQIMSRSPAKPVSRIEDSVEALDQLEEVLEALDQVAMAERTLSSVEVSKRLSPRPPTDLKSAKSATHNQLGGSSQATTKEAKKTSTPRAGYGSVRVKSTAPKQNTVLKRSKSVMLKGSDTNNNSREMSTPEEETPVQATKRPAAKRPASLLPPKPPVKSTKPVTVPTFELPGEVVARRLKEQREARLAQRAASEQIPLKPVVSTPKIKSTKPPTRPSFELPGEAISRRKKEALEIRLKAQEEEDRKRREFKAKPVPSATPSHVPRETVASRARQSKIGVENTENDNSATSKRPSTTGTHRLSVANLNQANVSVPRGSGPVHTLSRKTSSIASGSRTLSPTEVQIQRQRAREIYNRDAKYTEDHERERREREAIAKRSREEAAERGRQASREWAERQKAKKLLEAGKGQVAGHGSGGQVGSNPAWKVSSRIRARRSGVFEFLNSSFCIGLGLMMEELRGIVKEVMSSLFINGSDLKSIMNTQLSGY</sequence>
<comment type="caution">
    <text evidence="2">The sequence shown here is derived from an EMBL/GenBank/DDBJ whole genome shotgun (WGS) entry which is preliminary data.</text>
</comment>
<reference evidence="2 3" key="1">
    <citation type="submission" date="2018-05" db="EMBL/GenBank/DDBJ databases">
        <title>Draft genome sequence of Scytalidium lignicola DSM 105466, a ubiquitous saprotrophic fungus.</title>
        <authorList>
            <person name="Buettner E."/>
            <person name="Gebauer A.M."/>
            <person name="Hofrichter M."/>
            <person name="Liers C."/>
            <person name="Kellner H."/>
        </authorList>
    </citation>
    <scope>NUCLEOTIDE SEQUENCE [LARGE SCALE GENOMIC DNA]</scope>
    <source>
        <strain evidence="2 3">DSM 105466</strain>
    </source>
</reference>
<feature type="compositionally biased region" description="Polar residues" evidence="1">
    <location>
        <begin position="288"/>
        <end position="303"/>
    </location>
</feature>
<name>A0A3E2H9G2_SCYLI</name>
<dbReference type="OMA" id="YTEDHER"/>
<feature type="region of interest" description="Disordered" evidence="1">
    <location>
        <begin position="104"/>
        <end position="185"/>
    </location>
</feature>
<proteinExistence type="predicted"/>
<keyword evidence="3" id="KW-1185">Reference proteome</keyword>
<feature type="region of interest" description="Disordered" evidence="1">
    <location>
        <begin position="462"/>
        <end position="523"/>
    </location>
</feature>
<feature type="compositionally biased region" description="Basic and acidic residues" evidence="1">
    <location>
        <begin position="169"/>
        <end position="184"/>
    </location>
</feature>
<gene>
    <name evidence="2" type="ORF">B7463_g6237</name>
</gene>